<sequence>SLTGGMALFTLIGYIVVYALVFSAGVYYLMRVLYVGLEDHDEDEHEAERPKRPFSAAHVPFEIDHDSGDTVGTAKPVNQGGH</sequence>
<dbReference type="Proteomes" id="UP000263489">
    <property type="component" value="Unassembled WGS sequence"/>
</dbReference>
<keyword evidence="1" id="KW-0472">Membrane</keyword>
<proteinExistence type="predicted"/>
<feature type="non-terminal residue" evidence="2">
    <location>
        <position position="1"/>
    </location>
</feature>
<evidence type="ECO:0000313" key="3">
    <source>
        <dbReference type="Proteomes" id="UP000263489"/>
    </source>
</evidence>
<evidence type="ECO:0000313" key="2">
    <source>
        <dbReference type="EMBL" id="HBC34107.1"/>
    </source>
</evidence>
<keyword evidence="1" id="KW-1133">Transmembrane helix</keyword>
<keyword evidence="1" id="KW-0812">Transmembrane</keyword>
<evidence type="ECO:0000256" key="1">
    <source>
        <dbReference type="SAM" id="Phobius"/>
    </source>
</evidence>
<protein>
    <submittedName>
        <fullName evidence="2">Cytochrome ubiquinol oxidase subunit I</fullName>
    </submittedName>
</protein>
<gene>
    <name evidence="2" type="ORF">DC045_07275</name>
</gene>
<dbReference type="AlphaFoldDB" id="A0A352IRM4"/>
<accession>A0A352IRM4</accession>
<dbReference type="EMBL" id="DNNA01000116">
    <property type="protein sequence ID" value="HBC34107.1"/>
    <property type="molecule type" value="Genomic_DNA"/>
</dbReference>
<organism evidence="2 3">
    <name type="scientific">Marinobacter adhaerens</name>
    <dbReference type="NCBI Taxonomy" id="1033846"/>
    <lineage>
        <taxon>Bacteria</taxon>
        <taxon>Pseudomonadati</taxon>
        <taxon>Pseudomonadota</taxon>
        <taxon>Gammaproteobacteria</taxon>
        <taxon>Pseudomonadales</taxon>
        <taxon>Marinobacteraceae</taxon>
        <taxon>Marinobacter</taxon>
    </lineage>
</organism>
<reference evidence="2 3" key="1">
    <citation type="journal article" date="2018" name="Nat. Biotechnol.">
        <title>A standardized bacterial taxonomy based on genome phylogeny substantially revises the tree of life.</title>
        <authorList>
            <person name="Parks D.H."/>
            <person name="Chuvochina M."/>
            <person name="Waite D.W."/>
            <person name="Rinke C."/>
            <person name="Skarshewski A."/>
            <person name="Chaumeil P.A."/>
            <person name="Hugenholtz P."/>
        </authorList>
    </citation>
    <scope>NUCLEOTIDE SEQUENCE [LARGE SCALE GENOMIC DNA]</scope>
    <source>
        <strain evidence="2">UBA9380</strain>
    </source>
</reference>
<feature type="transmembrane region" description="Helical" evidence="1">
    <location>
        <begin position="6"/>
        <end position="30"/>
    </location>
</feature>
<name>A0A352IRM4_9GAMM</name>
<comment type="caution">
    <text evidence="2">The sequence shown here is derived from an EMBL/GenBank/DDBJ whole genome shotgun (WGS) entry which is preliminary data.</text>
</comment>